<reference evidence="2 3" key="1">
    <citation type="submission" date="2023-02" db="EMBL/GenBank/DDBJ databases">
        <title>Bacterial whole genome sequence for Curvibacter sp. HBC28.</title>
        <authorList>
            <person name="Le V."/>
            <person name="Ko S.-R."/>
            <person name="Ahn C.-Y."/>
            <person name="Oh H.-M."/>
        </authorList>
    </citation>
    <scope>NUCLEOTIDE SEQUENCE [LARGE SCALE GENOMIC DNA]</scope>
    <source>
        <strain evidence="2 3">HBC28</strain>
    </source>
</reference>
<sequence>MNPTSLTPPNSAPSPPPERWAVLLSALGAGTLFAAGLVLSGMTQPAKVLGFLNLAGLADGTWDPSLAFVMGGALAVTLLAFALTPANAQHPQRKPWLAPRFQLPTRRDIDWKLLSGAALFGIGWGLAGYCPGPALASLLVGGLDALAFVAALLLGMALARRWLP</sequence>
<keyword evidence="1" id="KW-1133">Transmembrane helix</keyword>
<dbReference type="EMBL" id="JAQSIO010000001">
    <property type="protein sequence ID" value="MDD0813477.1"/>
    <property type="molecule type" value="Genomic_DNA"/>
</dbReference>
<dbReference type="Proteomes" id="UP001528672">
    <property type="component" value="Unassembled WGS sequence"/>
</dbReference>
<proteinExistence type="predicted"/>
<organism evidence="2 3">
    <name type="scientific">Curvibacter microcysteis</name>
    <dbReference type="NCBI Taxonomy" id="3026419"/>
    <lineage>
        <taxon>Bacteria</taxon>
        <taxon>Pseudomonadati</taxon>
        <taxon>Pseudomonadota</taxon>
        <taxon>Betaproteobacteria</taxon>
        <taxon>Burkholderiales</taxon>
        <taxon>Comamonadaceae</taxon>
        <taxon>Curvibacter</taxon>
    </lineage>
</organism>
<keyword evidence="1" id="KW-0472">Membrane</keyword>
<keyword evidence="3" id="KW-1185">Reference proteome</keyword>
<evidence type="ECO:0000313" key="2">
    <source>
        <dbReference type="EMBL" id="MDD0813477.1"/>
    </source>
</evidence>
<evidence type="ECO:0000256" key="1">
    <source>
        <dbReference type="SAM" id="Phobius"/>
    </source>
</evidence>
<feature type="transmembrane region" description="Helical" evidence="1">
    <location>
        <begin position="68"/>
        <end position="88"/>
    </location>
</feature>
<name>A0ABT5MA65_9BURK</name>
<feature type="transmembrane region" description="Helical" evidence="1">
    <location>
        <begin position="109"/>
        <end position="129"/>
    </location>
</feature>
<gene>
    <name evidence="2" type="ORF">PSQ39_02420</name>
</gene>
<evidence type="ECO:0000313" key="3">
    <source>
        <dbReference type="Proteomes" id="UP001528672"/>
    </source>
</evidence>
<feature type="transmembrane region" description="Helical" evidence="1">
    <location>
        <begin position="135"/>
        <end position="159"/>
    </location>
</feature>
<accession>A0ABT5MA65</accession>
<protein>
    <submittedName>
        <fullName evidence="2">YeeE/YedE family protein</fullName>
    </submittedName>
</protein>
<dbReference type="Pfam" id="PF20398">
    <property type="entry name" value="DUF6691"/>
    <property type="match status" value="1"/>
</dbReference>
<feature type="transmembrane region" description="Helical" evidence="1">
    <location>
        <begin position="20"/>
        <end position="39"/>
    </location>
</feature>
<comment type="caution">
    <text evidence="2">The sequence shown here is derived from an EMBL/GenBank/DDBJ whole genome shotgun (WGS) entry which is preliminary data.</text>
</comment>
<keyword evidence="1" id="KW-0812">Transmembrane</keyword>
<dbReference type="RefSeq" id="WP_273924995.1">
    <property type="nucleotide sequence ID" value="NZ_JAQSIO010000001.1"/>
</dbReference>
<dbReference type="InterPro" id="IPR046513">
    <property type="entry name" value="DUF6691"/>
</dbReference>